<sequence length="443" mass="49193">MFLDNLRQRSSPLRSQSRYFISFHLEHPALDVFSERYGGINYCGPRIDIEVFSAGVVEKSFDFDGEDDLRPGVAAGAVVEPDVVEGAEGEDEGFFGGGEGYGRGTHVRNPEYLYPAFNTPKPTMYHPPWTAAELEVLESLYKKPSTRYLTGTQIHRLFRTEQARHLPGGELHSSEPWLPRSITLIGFHTQYRKCCAKVDRAAALPPIRDAPVQAPQVQQVPVQVPQKQQRVLLQAPPRLPQVPLETLQMPQRVPVEVPQIQQQAPVQAPQGLQQVPIQVPQSQQQGPILAPMQAPVHQTPRLSLPPGTTCLPAGTVRIPGSTNRFAHHTYLLPDKRILLPNGLILTKVSTGTRRNIQPPSPEALQRAAALALARAHLLAPLRHTNMHLPLPRIRQVVGRELQGRAHLNATAIARASAARSLRYRQRSPDPEPSPPRTTHPSQR</sequence>
<dbReference type="OrthoDB" id="3560465at2759"/>
<protein>
    <submittedName>
        <fullName evidence="2">Uncharacterized protein</fullName>
    </submittedName>
</protein>
<name>A0A4Z1HCH9_9HELO</name>
<evidence type="ECO:0000256" key="1">
    <source>
        <dbReference type="SAM" id="MobiDB-lite"/>
    </source>
</evidence>
<evidence type="ECO:0000313" key="3">
    <source>
        <dbReference type="Proteomes" id="UP000297452"/>
    </source>
</evidence>
<organism evidence="2 3">
    <name type="scientific">Botryotinia narcissicola</name>
    <dbReference type="NCBI Taxonomy" id="278944"/>
    <lineage>
        <taxon>Eukaryota</taxon>
        <taxon>Fungi</taxon>
        <taxon>Dikarya</taxon>
        <taxon>Ascomycota</taxon>
        <taxon>Pezizomycotina</taxon>
        <taxon>Leotiomycetes</taxon>
        <taxon>Helotiales</taxon>
        <taxon>Sclerotiniaceae</taxon>
        <taxon>Botryotinia</taxon>
    </lineage>
</organism>
<dbReference type="Proteomes" id="UP000297452">
    <property type="component" value="Unassembled WGS sequence"/>
</dbReference>
<dbReference type="EMBL" id="PQXJ01000563">
    <property type="protein sequence ID" value="TGO46806.1"/>
    <property type="molecule type" value="Genomic_DNA"/>
</dbReference>
<proteinExistence type="predicted"/>
<gene>
    <name evidence="2" type="ORF">BOTNAR_0563g00020</name>
</gene>
<reference evidence="2 3" key="1">
    <citation type="submission" date="2017-12" db="EMBL/GenBank/DDBJ databases">
        <title>Comparative genomics of Botrytis spp.</title>
        <authorList>
            <person name="Valero-Jimenez C.A."/>
            <person name="Tapia P."/>
            <person name="Veloso J."/>
            <person name="Silva-Moreno E."/>
            <person name="Staats M."/>
            <person name="Valdes J.H."/>
            <person name="Van Kan J.A.L."/>
        </authorList>
    </citation>
    <scope>NUCLEOTIDE SEQUENCE [LARGE SCALE GENOMIC DNA]</scope>
    <source>
        <strain evidence="2 3">MUCL2120</strain>
    </source>
</reference>
<evidence type="ECO:0000313" key="2">
    <source>
        <dbReference type="EMBL" id="TGO46806.1"/>
    </source>
</evidence>
<keyword evidence="3" id="KW-1185">Reference proteome</keyword>
<comment type="caution">
    <text evidence="2">The sequence shown here is derived from an EMBL/GenBank/DDBJ whole genome shotgun (WGS) entry which is preliminary data.</text>
</comment>
<accession>A0A4Z1HCH9</accession>
<dbReference type="AlphaFoldDB" id="A0A4Z1HCH9"/>
<feature type="region of interest" description="Disordered" evidence="1">
    <location>
        <begin position="417"/>
        <end position="443"/>
    </location>
</feature>